<sequence length="45" mass="5235">MGDGESSVIIVLPCFSWKQTLQQAKMAFFLIKIEENQRKDKYSLL</sequence>
<dbReference type="AlphaFoldDB" id="S2CZI5"/>
<organism evidence="1 2">
    <name type="scientific">Indibacter alkaliphilus (strain CCUG 57479 / KCTC 22604 / LW1)</name>
    <dbReference type="NCBI Taxonomy" id="1189612"/>
    <lineage>
        <taxon>Bacteria</taxon>
        <taxon>Pseudomonadati</taxon>
        <taxon>Bacteroidota</taxon>
        <taxon>Cytophagia</taxon>
        <taxon>Cytophagales</taxon>
        <taxon>Cyclobacteriaceae</taxon>
    </lineage>
</organism>
<protein>
    <submittedName>
        <fullName evidence="1">Uncharacterized protein</fullName>
    </submittedName>
</protein>
<accession>S2CZI5</accession>
<proteinExistence type="predicted"/>
<dbReference type="Proteomes" id="UP000006073">
    <property type="component" value="Unassembled WGS sequence"/>
</dbReference>
<evidence type="ECO:0000313" key="1">
    <source>
        <dbReference type="EMBL" id="EOZ92024.1"/>
    </source>
</evidence>
<gene>
    <name evidence="1" type="ORF">A33Q_4117</name>
</gene>
<reference evidence="1 2" key="1">
    <citation type="journal article" date="2013" name="Genome Announc.">
        <title>Draft Genome Sequence of Indibacter alkaliphilus Strain LW1T, Isolated from Lonar Lake, a Haloalkaline Lake in the Buldana District of Maharashtra, India.</title>
        <authorList>
            <person name="Singh A."/>
            <person name="Kumar Jangir P."/>
            <person name="Sharma R."/>
            <person name="Singh A."/>
            <person name="Kumar Pinnaka A."/>
            <person name="Shivaji S."/>
        </authorList>
    </citation>
    <scope>NUCLEOTIDE SEQUENCE [LARGE SCALE GENOMIC DNA]</scope>
    <source>
        <strain evidence="2">CCUG 57479 / KCTC 22604 / LW1</strain>
    </source>
</reference>
<dbReference type="EMBL" id="ALWO02000052">
    <property type="protein sequence ID" value="EOZ92024.1"/>
    <property type="molecule type" value="Genomic_DNA"/>
</dbReference>
<name>S2CZI5_INDAL</name>
<evidence type="ECO:0000313" key="2">
    <source>
        <dbReference type="Proteomes" id="UP000006073"/>
    </source>
</evidence>
<keyword evidence="2" id="KW-1185">Reference proteome</keyword>
<dbReference type="STRING" id="1189612.A33Q_4117"/>
<comment type="caution">
    <text evidence="1">The sequence shown here is derived from an EMBL/GenBank/DDBJ whole genome shotgun (WGS) entry which is preliminary data.</text>
</comment>